<dbReference type="PANTHER" id="PTHR33938:SF7">
    <property type="entry name" value="CARBOXYLIC ESTER HYDROLASE"/>
    <property type="match status" value="1"/>
</dbReference>
<evidence type="ECO:0000256" key="3">
    <source>
        <dbReference type="ARBA" id="ARBA00022801"/>
    </source>
</evidence>
<dbReference type="InterPro" id="IPR011118">
    <property type="entry name" value="Tannase/feruloyl_esterase"/>
</dbReference>
<dbReference type="KEGG" id="ssl:SS1G_08361"/>
<dbReference type="EMBL" id="CP017823">
    <property type="protein sequence ID" value="APA12887.1"/>
    <property type="molecule type" value="Genomic_DNA"/>
</dbReference>
<keyword evidence="4" id="KW-1015">Disulfide bond</keyword>
<evidence type="ECO:0000313" key="7">
    <source>
        <dbReference type="Proteomes" id="UP000177798"/>
    </source>
</evidence>
<dbReference type="EC" id="3.1.1.-" evidence="5"/>
<keyword evidence="2 5" id="KW-0732">Signal</keyword>
<dbReference type="AlphaFoldDB" id="A0A1D9QD73"/>
<reference evidence="7" key="1">
    <citation type="journal article" date="2017" name="Genome Biol. Evol.">
        <title>The complete genome sequence of the phytopathogenic fungus Sclerotinia sclerotiorum reveals insights into the genome architecture of broad host range pathogens.</title>
        <authorList>
            <person name="Derbyshire M."/>
            <person name="Denton-Giles M."/>
            <person name="Hegedus D."/>
            <person name="Seifbarghy S."/>
            <person name="Rollins J."/>
            <person name="van Kan J."/>
            <person name="Seidl M.F."/>
            <person name="Faino L."/>
            <person name="Mbengue M."/>
            <person name="Navaud O."/>
            <person name="Raffaele S."/>
            <person name="Hammond-Kosack K."/>
            <person name="Heard S."/>
            <person name="Oliver R."/>
        </authorList>
    </citation>
    <scope>NUCLEOTIDE SEQUENCE [LARGE SCALE GENOMIC DNA]</scope>
    <source>
        <strain evidence="7">ATCC 18683 / 1980 / Ss-1</strain>
    </source>
</reference>
<feature type="signal peptide" evidence="5">
    <location>
        <begin position="1"/>
        <end position="20"/>
    </location>
</feature>
<dbReference type="PANTHER" id="PTHR33938">
    <property type="entry name" value="FERULOYL ESTERASE B-RELATED"/>
    <property type="match status" value="1"/>
</dbReference>
<dbReference type="OrthoDB" id="3039123at2759"/>
<evidence type="ECO:0000256" key="2">
    <source>
        <dbReference type="ARBA" id="ARBA00022729"/>
    </source>
</evidence>
<dbReference type="Proteomes" id="UP000177798">
    <property type="component" value="Chromosome 10"/>
</dbReference>
<evidence type="ECO:0000256" key="1">
    <source>
        <dbReference type="ARBA" id="ARBA00022487"/>
    </source>
</evidence>
<keyword evidence="3 5" id="KW-0378">Hydrolase</keyword>
<organism evidence="6 7">
    <name type="scientific">Sclerotinia sclerotiorum (strain ATCC 18683 / 1980 / Ss-1)</name>
    <name type="common">White mold</name>
    <name type="synonym">Whetzelinia sclerotiorum</name>
    <dbReference type="NCBI Taxonomy" id="665079"/>
    <lineage>
        <taxon>Eukaryota</taxon>
        <taxon>Fungi</taxon>
        <taxon>Dikarya</taxon>
        <taxon>Ascomycota</taxon>
        <taxon>Pezizomycotina</taxon>
        <taxon>Leotiomycetes</taxon>
        <taxon>Helotiales</taxon>
        <taxon>Sclerotiniaceae</taxon>
        <taxon>Sclerotinia</taxon>
    </lineage>
</organism>
<evidence type="ECO:0000256" key="4">
    <source>
        <dbReference type="ARBA" id="ARBA00023157"/>
    </source>
</evidence>
<dbReference type="VEuPathDB" id="FungiDB:sscle_10g076570"/>
<dbReference type="Pfam" id="PF07519">
    <property type="entry name" value="Tannase"/>
    <property type="match status" value="1"/>
</dbReference>
<dbReference type="RefSeq" id="XP_001590621.1">
    <property type="nucleotide sequence ID" value="XM_001590571.1"/>
</dbReference>
<sequence>MRQSMSTGAVAALAASTANAASLADLCTVSNVQAALPANGTLNGINPIATSVTANAVYNATTKSSDVAYNYCNVTVTYAHPGKDLVVAWYNFPSPESYKNRFYVGGGGGYALSADPTGGLPYGAVSGVSDAGYAAISGTTVDEVVLTGNGSINWDSVYMFSYQALGEMTQLGKAITPLFYNNNSSKLYTYYEGCSDGGREGMSQIQRYGSEYDGAITGAPAFRYGQQQVNHLFSNVAEVMMDYFPPPCEMDKIVNMTIAACDPLDGRTDGVVSRTDLCKMHFDLNSTIGAAYSCEASSSSSLGFAFGQKAKRQMGMPTADTPAQNGTVTAQGAALAAQLYDGMFNSKGERVYLPWQPACSFQDATTSYDNTTDTWGVDIASTGGEFVTKFIQLVDLDNLASLEGVTMDTLQGWMQQAMVRYMDSLQTTVPDISEFQSSGGKLIHYHGESDDSIPTSSSVRYYDSVRSIMYPKQSFNESINSLKAWYKLFLIPGAAHCSTNTLQPGPYPADNMATMIDWVENGIEPERLNATVSSGTYEGEVQKLCAFPLRPIWDSEGTLSCEYDQTSVDSWIYTLDAFKVPVY</sequence>
<feature type="chain" id="PRO_5010397350" description="Carboxylic ester hydrolase" evidence="5">
    <location>
        <begin position="21"/>
        <end position="583"/>
    </location>
</feature>
<keyword evidence="1" id="KW-0719">Serine esterase</keyword>
<accession>A0A1D9QD73</accession>
<name>A0A1D9QD73_SCLS1</name>
<evidence type="ECO:0000313" key="6">
    <source>
        <dbReference type="EMBL" id="APA12887.1"/>
    </source>
</evidence>
<dbReference type="OMA" id="IEQMKEW"/>
<proteinExistence type="inferred from homology"/>
<gene>
    <name evidence="6" type="ORF">sscle_10g076570</name>
</gene>
<protein>
    <recommendedName>
        <fullName evidence="5">Carboxylic ester hydrolase</fullName>
        <ecNumber evidence="5">3.1.1.-</ecNumber>
    </recommendedName>
</protein>
<evidence type="ECO:0000256" key="5">
    <source>
        <dbReference type="RuleBase" id="RU361238"/>
    </source>
</evidence>
<comment type="similarity">
    <text evidence="5">Belongs to the tannase family.</text>
</comment>
<dbReference type="GO" id="GO:0052689">
    <property type="term" value="F:carboxylic ester hydrolase activity"/>
    <property type="evidence" value="ECO:0007669"/>
    <property type="project" value="UniProtKB-KW"/>
</dbReference>